<dbReference type="Pfam" id="PF01740">
    <property type="entry name" value="STAS"/>
    <property type="match status" value="1"/>
</dbReference>
<dbReference type="InterPro" id="IPR002645">
    <property type="entry name" value="STAS_dom"/>
</dbReference>
<dbReference type="Gene3D" id="3.30.750.24">
    <property type="entry name" value="STAS domain"/>
    <property type="match status" value="1"/>
</dbReference>
<reference evidence="2 3" key="1">
    <citation type="submission" date="2017-02" db="EMBL/GenBank/DDBJ databases">
        <title>The new phylogeny of genus Mycobacterium.</title>
        <authorList>
            <person name="Tortoli E."/>
            <person name="Trovato A."/>
            <person name="Cirillo D.M."/>
        </authorList>
    </citation>
    <scope>NUCLEOTIDE SEQUENCE [LARGE SCALE GENOMIC DNA]</scope>
    <source>
        <strain evidence="2 3">DSM 45057</strain>
    </source>
</reference>
<dbReference type="RefSeq" id="WP_083114442.1">
    <property type="nucleotide sequence ID" value="NZ_JACKTS010000027.1"/>
</dbReference>
<dbReference type="CDD" id="cd07043">
    <property type="entry name" value="STAS_anti-anti-sigma_factors"/>
    <property type="match status" value="1"/>
</dbReference>
<dbReference type="AlphaFoldDB" id="A0A1W9ZNQ9"/>
<dbReference type="EMBL" id="MVHE01000031">
    <property type="protein sequence ID" value="ORA19166.1"/>
    <property type="molecule type" value="Genomic_DNA"/>
</dbReference>
<organism evidence="2 3">
    <name type="scientific">Mycobacterium angelicum</name>
    <dbReference type="NCBI Taxonomy" id="470074"/>
    <lineage>
        <taxon>Bacteria</taxon>
        <taxon>Bacillati</taxon>
        <taxon>Actinomycetota</taxon>
        <taxon>Actinomycetes</taxon>
        <taxon>Mycobacteriales</taxon>
        <taxon>Mycobacteriaceae</taxon>
        <taxon>Mycobacterium</taxon>
    </lineage>
</organism>
<dbReference type="PROSITE" id="PS50801">
    <property type="entry name" value="STAS"/>
    <property type="match status" value="1"/>
</dbReference>
<accession>A0A1W9ZNQ9</accession>
<evidence type="ECO:0000259" key="1">
    <source>
        <dbReference type="PROSITE" id="PS50801"/>
    </source>
</evidence>
<dbReference type="Proteomes" id="UP000192284">
    <property type="component" value="Unassembled WGS sequence"/>
</dbReference>
<protein>
    <submittedName>
        <fullName evidence="2">Anti-anti-sigma factor</fullName>
    </submittedName>
</protein>
<comment type="caution">
    <text evidence="2">The sequence shown here is derived from an EMBL/GenBank/DDBJ whole genome shotgun (WGS) entry which is preliminary data.</text>
</comment>
<evidence type="ECO:0000313" key="2">
    <source>
        <dbReference type="EMBL" id="ORA19166.1"/>
    </source>
</evidence>
<dbReference type="InterPro" id="IPR036513">
    <property type="entry name" value="STAS_dom_sf"/>
</dbReference>
<dbReference type="SUPFAM" id="SSF52091">
    <property type="entry name" value="SpoIIaa-like"/>
    <property type="match status" value="1"/>
</dbReference>
<name>A0A1W9ZNQ9_MYCAN</name>
<sequence length="112" mass="11591">MATPLTLHTESGADGTPRLIATGEIDLSNIARFTRALAEASAGTPETVTVDLTAVKYLDSAGINALFDHADQVDRLHVIVHPFLIRVLTISGLSKIATVEPAPGAADSGSGE</sequence>
<dbReference type="OrthoDB" id="4628340at2"/>
<keyword evidence="3" id="KW-1185">Reference proteome</keyword>
<evidence type="ECO:0000313" key="3">
    <source>
        <dbReference type="Proteomes" id="UP000192284"/>
    </source>
</evidence>
<gene>
    <name evidence="2" type="ORF">BST12_17800</name>
</gene>
<proteinExistence type="predicted"/>
<feature type="domain" description="STAS" evidence="1">
    <location>
        <begin position="23"/>
        <end position="112"/>
    </location>
</feature>